<dbReference type="CTD" id="104949934"/>
<keyword evidence="2" id="KW-0812">Transmembrane</keyword>
<evidence type="ECO:0000256" key="2">
    <source>
        <dbReference type="SAM" id="Phobius"/>
    </source>
</evidence>
<dbReference type="PANTHER" id="PTHR16021">
    <property type="entry name" value="MANSC DOMAIN CONTAINING PROTEIN 1"/>
    <property type="match status" value="1"/>
</dbReference>
<feature type="compositionally biased region" description="Low complexity" evidence="1">
    <location>
        <begin position="266"/>
        <end position="276"/>
    </location>
</feature>
<feature type="compositionally biased region" description="Low complexity" evidence="1">
    <location>
        <begin position="182"/>
        <end position="195"/>
    </location>
</feature>
<feature type="transmembrane region" description="Helical" evidence="2">
    <location>
        <begin position="429"/>
        <end position="449"/>
    </location>
</feature>
<feature type="compositionally biased region" description="Polar residues" evidence="1">
    <location>
        <begin position="378"/>
        <end position="393"/>
    </location>
</feature>
<name>A0A6P6BXR5_PTEVA</name>
<dbReference type="Pfam" id="PF17823">
    <property type="entry name" value="DUF5585"/>
    <property type="match status" value="1"/>
</dbReference>
<gene>
    <name evidence="4 5" type="primary">CUNH11orf24</name>
</gene>
<evidence type="ECO:0000313" key="3">
    <source>
        <dbReference type="Proteomes" id="UP000515202"/>
    </source>
</evidence>
<keyword evidence="3" id="KW-1185">Reference proteome</keyword>
<protein>
    <submittedName>
        <fullName evidence="4 5">Uncharacterized protein C11orf24 homolog isoform X1</fullName>
    </submittedName>
</protein>
<evidence type="ECO:0000313" key="4">
    <source>
        <dbReference type="RefSeq" id="XP_023379879.1"/>
    </source>
</evidence>
<evidence type="ECO:0000256" key="1">
    <source>
        <dbReference type="SAM" id="MobiDB-lite"/>
    </source>
</evidence>
<sequence>MGPLPIRGEMSLLVTLGCCPRSTTEPGEAQEPAQEHRPTEWFTEEFKIKPRPVSPSKPCITDQMTSPDHRSLGQAAAGHRQQLESGPLGAPGTVRPCSRLTCKMWAALVLVCISSLSLSECRVASRNPGYLVLSETQDNSVKKRASGETTESLFNETSEETSTAAPSPATLARGTLVANPGPTTVTARTAPRTDVGTSAATAGAPDLTASGVPTLRAPTAQPAPSATAALSTPSTRPGATPPPAAATTANASSPTGTRSPSEHTPSHPTASPTTPRNLQTLNTPTQGPALQTASVGPVTDEPIAPSMNTPPSVASVSTTAVTATKSQAKGPAVTTVPHASSTLPVGATSPTTQPSPASSSWGPTGPGTPQTPEQSQPEATSGTTPTEPTAGNSEDSKVPATDSCQLSTQGQYLVVTTRPLTLSVNRSSLLAVLLLGVTLFFTVLVLFALQAYESYRKKGYTQVDYLINGMYADSEM</sequence>
<keyword evidence="2" id="KW-0472">Membrane</keyword>
<reference evidence="4 5" key="1">
    <citation type="submission" date="2025-04" db="UniProtKB">
        <authorList>
            <consortium name="RefSeq"/>
        </authorList>
    </citation>
    <scope>IDENTIFICATION</scope>
    <source>
        <tissue evidence="4 5">Kidney</tissue>
    </source>
</reference>
<proteinExistence type="predicted"/>
<feature type="compositionally biased region" description="Low complexity" evidence="1">
    <location>
        <begin position="245"/>
        <end position="259"/>
    </location>
</feature>
<feature type="compositionally biased region" description="Low complexity" evidence="1">
    <location>
        <begin position="160"/>
        <end position="170"/>
    </location>
</feature>
<feature type="compositionally biased region" description="Low complexity" evidence="1">
    <location>
        <begin position="217"/>
        <end position="238"/>
    </location>
</feature>
<dbReference type="InterPro" id="IPR041056">
    <property type="entry name" value="DUF5585"/>
</dbReference>
<dbReference type="RefSeq" id="XP_023379879.1">
    <property type="nucleotide sequence ID" value="XM_023524111.1"/>
</dbReference>
<feature type="region of interest" description="Disordered" evidence="1">
    <location>
        <begin position="137"/>
        <end position="403"/>
    </location>
</feature>
<dbReference type="InterPro" id="IPR052660">
    <property type="entry name" value="Erythrocyte_Invasion_ImmMod"/>
</dbReference>
<dbReference type="RefSeq" id="XP_023379880.1">
    <property type="nucleotide sequence ID" value="XM_023524112.1"/>
</dbReference>
<dbReference type="Proteomes" id="UP000515202">
    <property type="component" value="Unplaced"/>
</dbReference>
<dbReference type="PANTHER" id="PTHR16021:SF9">
    <property type="entry name" value="CHROMOSOME 11 OPEN READING FRAME 24"/>
    <property type="match status" value="1"/>
</dbReference>
<dbReference type="GO" id="GO:0005794">
    <property type="term" value="C:Golgi apparatus"/>
    <property type="evidence" value="ECO:0007669"/>
    <property type="project" value="TreeGrafter"/>
</dbReference>
<feature type="compositionally biased region" description="Polar residues" evidence="1">
    <location>
        <begin position="277"/>
        <end position="294"/>
    </location>
</feature>
<feature type="region of interest" description="Disordered" evidence="1">
    <location>
        <begin position="66"/>
        <end position="87"/>
    </location>
</feature>
<keyword evidence="2" id="KW-1133">Transmembrane helix</keyword>
<feature type="compositionally biased region" description="Low complexity" evidence="1">
    <location>
        <begin position="347"/>
        <end position="377"/>
    </location>
</feature>
<dbReference type="AlphaFoldDB" id="A0A6P6BXR5"/>
<dbReference type="OrthoDB" id="10071013at2759"/>
<feature type="compositionally biased region" description="Low complexity" evidence="1">
    <location>
        <begin position="309"/>
        <end position="324"/>
    </location>
</feature>
<dbReference type="GeneID" id="105306568"/>
<evidence type="ECO:0000313" key="5">
    <source>
        <dbReference type="RefSeq" id="XP_023379880.1"/>
    </source>
</evidence>
<accession>A0A6P6BXR5</accession>
<organism evidence="3 4">
    <name type="scientific">Pteropus vampyrus</name>
    <name type="common">Large flying fox</name>
    <dbReference type="NCBI Taxonomy" id="132908"/>
    <lineage>
        <taxon>Eukaryota</taxon>
        <taxon>Metazoa</taxon>
        <taxon>Chordata</taxon>
        <taxon>Craniata</taxon>
        <taxon>Vertebrata</taxon>
        <taxon>Euteleostomi</taxon>
        <taxon>Mammalia</taxon>
        <taxon>Eutheria</taxon>
        <taxon>Laurasiatheria</taxon>
        <taxon>Chiroptera</taxon>
        <taxon>Yinpterochiroptera</taxon>
        <taxon>Pteropodoidea</taxon>
        <taxon>Pteropodidae</taxon>
        <taxon>Pteropodinae</taxon>
        <taxon>Pteropus</taxon>
    </lineage>
</organism>